<name>A0ABZ2LUJ9_9BACT</name>
<keyword evidence="2" id="KW-1185">Reference proteome</keyword>
<proteinExistence type="predicted"/>
<gene>
    <name evidence="1" type="ORF">LZC94_37210</name>
</gene>
<reference evidence="1 2" key="1">
    <citation type="submission" date="2021-12" db="EMBL/GenBank/DDBJ databases">
        <title>Discovery of the Pendulisporaceae a myxobacterial family with distinct sporulation behavior and unique specialized metabolism.</title>
        <authorList>
            <person name="Garcia R."/>
            <person name="Popoff A."/>
            <person name="Bader C.D."/>
            <person name="Loehr J."/>
            <person name="Walesch S."/>
            <person name="Walt C."/>
            <person name="Boldt J."/>
            <person name="Bunk B."/>
            <person name="Haeckl F.J.F.P.J."/>
            <person name="Gunesch A.P."/>
            <person name="Birkelbach J."/>
            <person name="Nuebel U."/>
            <person name="Pietschmann T."/>
            <person name="Bach T."/>
            <person name="Mueller R."/>
        </authorList>
    </citation>
    <scope>NUCLEOTIDE SEQUENCE [LARGE SCALE GENOMIC DNA]</scope>
    <source>
        <strain evidence="1 2">MSr11954</strain>
    </source>
</reference>
<organism evidence="1 2">
    <name type="scientific">Pendulispora albinea</name>
    <dbReference type="NCBI Taxonomy" id="2741071"/>
    <lineage>
        <taxon>Bacteria</taxon>
        <taxon>Pseudomonadati</taxon>
        <taxon>Myxococcota</taxon>
        <taxon>Myxococcia</taxon>
        <taxon>Myxococcales</taxon>
        <taxon>Sorangiineae</taxon>
        <taxon>Pendulisporaceae</taxon>
        <taxon>Pendulispora</taxon>
    </lineage>
</organism>
<protein>
    <submittedName>
        <fullName evidence="1">Uncharacterized protein</fullName>
    </submittedName>
</protein>
<dbReference type="EMBL" id="CP089984">
    <property type="protein sequence ID" value="WXB13471.1"/>
    <property type="molecule type" value="Genomic_DNA"/>
</dbReference>
<dbReference type="Proteomes" id="UP001370348">
    <property type="component" value="Chromosome"/>
</dbReference>
<evidence type="ECO:0000313" key="1">
    <source>
        <dbReference type="EMBL" id="WXB13471.1"/>
    </source>
</evidence>
<accession>A0ABZ2LUJ9</accession>
<dbReference type="RefSeq" id="WP_394823081.1">
    <property type="nucleotide sequence ID" value="NZ_CP089984.1"/>
</dbReference>
<evidence type="ECO:0000313" key="2">
    <source>
        <dbReference type="Proteomes" id="UP001370348"/>
    </source>
</evidence>
<sequence length="212" mass="21304">MALEAEDAEEDAVEAVVRATGAGGVTGAGSRGVTGAIGGAALADDGDWSGLGASGAAGDAIVALVIDSNVPPWRIALPRKIAATNTAAAAIPTGARAVRLSPSSTPYVRGAQPGRAGGIGFNVSLRRDRRGGFFLGIASADIESRISSTSRSTLGLAFRFLRDITHGSTDRAKSAKSTSFAMDAWELSWRARGSTGSMDAALGVVAVGTVST</sequence>